<dbReference type="Proteomes" id="UP001164539">
    <property type="component" value="Chromosome 5"/>
</dbReference>
<accession>A0ACC1Y4W8</accession>
<proteinExistence type="predicted"/>
<keyword evidence="2" id="KW-1185">Reference proteome</keyword>
<organism evidence="1 2">
    <name type="scientific">Melia azedarach</name>
    <name type="common">Chinaberry tree</name>
    <dbReference type="NCBI Taxonomy" id="155640"/>
    <lineage>
        <taxon>Eukaryota</taxon>
        <taxon>Viridiplantae</taxon>
        <taxon>Streptophyta</taxon>
        <taxon>Embryophyta</taxon>
        <taxon>Tracheophyta</taxon>
        <taxon>Spermatophyta</taxon>
        <taxon>Magnoliopsida</taxon>
        <taxon>eudicotyledons</taxon>
        <taxon>Gunneridae</taxon>
        <taxon>Pentapetalae</taxon>
        <taxon>rosids</taxon>
        <taxon>malvids</taxon>
        <taxon>Sapindales</taxon>
        <taxon>Meliaceae</taxon>
        <taxon>Melia</taxon>
    </lineage>
</organism>
<evidence type="ECO:0000313" key="1">
    <source>
        <dbReference type="EMBL" id="KAJ4718550.1"/>
    </source>
</evidence>
<protein>
    <submittedName>
        <fullName evidence="1">Leucine-rich receptor-like kinase family protein</fullName>
    </submittedName>
</protein>
<sequence length="458" mass="52305">MAMRCERKHPHRTVERRVALKKSGEKLTEEEQLVLVRKRSECSSSGFLVEIFQSILHLHTSNRPQLWGFGKRKREKNHSAFTTTMSSKLFQYLFMFLFSVTLFQLEAGVADSNRIRCIEEEREALLKFKASLVDESGFLSTWGREDEKRNCCRWRGVRYLSMGYNNLSKPSDWAQVVTKLPSLKSLDLTACNLPPFIPSSLLHFNYSSSFETIYIFNNSLTSSSIYPWLFNISTNLTHLDLTSNLLQGSIPDAFGQMVSLCRLYLSLNEFEDGIPKFFGNMCRIDISDFSSNKLKRQFSEYIQNLSCGCTKNSLGTLRLNNNQITGSMPDLSIFSPLRALHLSQNRLNGTITNSVGQLFNLHSLSLGDNSLEGVISEALFSTLSYLMYLQLGGNSLTLNFSHDWVPPFQLNYIYLSSCKMGPHFPNWLRTQSQIYQLESPMLESQIMSLIGFGIYPLD</sequence>
<evidence type="ECO:0000313" key="2">
    <source>
        <dbReference type="Proteomes" id="UP001164539"/>
    </source>
</evidence>
<dbReference type="EMBL" id="CM051398">
    <property type="protein sequence ID" value="KAJ4718550.1"/>
    <property type="molecule type" value="Genomic_DNA"/>
</dbReference>
<name>A0ACC1Y4W8_MELAZ</name>
<comment type="caution">
    <text evidence="1">The sequence shown here is derived from an EMBL/GenBank/DDBJ whole genome shotgun (WGS) entry which is preliminary data.</text>
</comment>
<reference evidence="1 2" key="1">
    <citation type="journal article" date="2023" name="Science">
        <title>Complex scaffold remodeling in plant triterpene biosynthesis.</title>
        <authorList>
            <person name="De La Pena R."/>
            <person name="Hodgson H."/>
            <person name="Liu J.C."/>
            <person name="Stephenson M.J."/>
            <person name="Martin A.C."/>
            <person name="Owen C."/>
            <person name="Harkess A."/>
            <person name="Leebens-Mack J."/>
            <person name="Jimenez L.E."/>
            <person name="Osbourn A."/>
            <person name="Sattely E.S."/>
        </authorList>
    </citation>
    <scope>NUCLEOTIDE SEQUENCE [LARGE SCALE GENOMIC DNA]</scope>
    <source>
        <strain evidence="2">cv. JPN11</strain>
        <tissue evidence="1">Leaf</tissue>
    </source>
</reference>
<gene>
    <name evidence="1" type="ORF">OWV82_010216</name>
</gene>